<keyword evidence="6" id="KW-1185">Reference proteome</keyword>
<organism evidence="5 7">
    <name type="scientific">Moritella viscosa</name>
    <dbReference type="NCBI Taxonomy" id="80854"/>
    <lineage>
        <taxon>Bacteria</taxon>
        <taxon>Pseudomonadati</taxon>
        <taxon>Pseudomonadota</taxon>
        <taxon>Gammaproteobacteria</taxon>
        <taxon>Alteromonadales</taxon>
        <taxon>Moritellaceae</taxon>
        <taxon>Moritella</taxon>
    </lineage>
</organism>
<dbReference type="PANTHER" id="PTHR34227:SF11">
    <property type="entry name" value="CHAPERONE PROTEIN TORD"/>
    <property type="match status" value="1"/>
</dbReference>
<dbReference type="KEGG" id="mvs:MVIS_3745"/>
<dbReference type="OrthoDB" id="7849731at2"/>
<dbReference type="PANTHER" id="PTHR34227">
    <property type="entry name" value="CHAPERONE PROTEIN YCDY"/>
    <property type="match status" value="1"/>
</dbReference>
<dbReference type="InterPro" id="IPR023069">
    <property type="entry name" value="Chaperone_TorD"/>
</dbReference>
<gene>
    <name evidence="3" type="primary">torD</name>
    <name evidence="4" type="ORF">MT2528_1849</name>
    <name evidence="5" type="ORF">NVI5450_2074</name>
</gene>
<dbReference type="EMBL" id="FPLJ01000047">
    <property type="protein sequence ID" value="SGY90048.1"/>
    <property type="molecule type" value="Genomic_DNA"/>
</dbReference>
<dbReference type="SUPFAM" id="SSF89155">
    <property type="entry name" value="TorD-like"/>
    <property type="match status" value="1"/>
</dbReference>
<keyword evidence="2 3" id="KW-0143">Chaperone</keyword>
<dbReference type="Pfam" id="PF02613">
    <property type="entry name" value="Nitrate_red_del"/>
    <property type="match status" value="1"/>
</dbReference>
<evidence type="ECO:0000256" key="3">
    <source>
        <dbReference type="HAMAP-Rule" id="MF_01150"/>
    </source>
</evidence>
<accession>A0A090IMH0</accession>
<dbReference type="GO" id="GO:0006457">
    <property type="term" value="P:protein folding"/>
    <property type="evidence" value="ECO:0007669"/>
    <property type="project" value="UniProtKB-UniRule"/>
</dbReference>
<dbReference type="EMBL" id="FPLD01000056">
    <property type="protein sequence ID" value="SGY98471.1"/>
    <property type="molecule type" value="Genomic_DNA"/>
</dbReference>
<proteinExistence type="inferred from homology"/>
<dbReference type="GO" id="GO:0005737">
    <property type="term" value="C:cytoplasm"/>
    <property type="evidence" value="ECO:0007669"/>
    <property type="project" value="UniProtKB-SubCell"/>
</dbReference>
<dbReference type="GeneID" id="61295757"/>
<reference evidence="5 7" key="2">
    <citation type="submission" date="2016-11" db="EMBL/GenBank/DDBJ databases">
        <authorList>
            <person name="Jaros S."/>
            <person name="Januszkiewicz K."/>
            <person name="Wedrychowicz H."/>
        </authorList>
    </citation>
    <scope>NUCLEOTIDE SEQUENCE [LARGE SCALE GENOMIC DNA]</scope>
    <source>
        <strain evidence="5">NVI 5450</strain>
    </source>
</reference>
<comment type="subcellular location">
    <subcellularLocation>
        <location evidence="3">Cytoplasm</location>
    </subcellularLocation>
</comment>
<reference evidence="4 6" key="1">
    <citation type="submission" date="2016-11" db="EMBL/GenBank/DDBJ databases">
        <authorList>
            <person name="Klemetsen T."/>
        </authorList>
    </citation>
    <scope>NUCLEOTIDE SEQUENCE [LARGE SCALE GENOMIC DNA]</scope>
    <source>
        <strain evidence="4">MT 2528</strain>
    </source>
</reference>
<dbReference type="Gene3D" id="1.20.120.1820">
    <property type="match status" value="1"/>
</dbReference>
<dbReference type="GO" id="GO:0051259">
    <property type="term" value="P:protein complex oligomerization"/>
    <property type="evidence" value="ECO:0007669"/>
    <property type="project" value="InterPro"/>
</dbReference>
<dbReference type="Gene3D" id="1.20.1280.20">
    <property type="entry name" value="HscB, C-terminal domain"/>
    <property type="match status" value="1"/>
</dbReference>
<evidence type="ECO:0000313" key="7">
    <source>
        <dbReference type="Proteomes" id="UP000183794"/>
    </source>
</evidence>
<dbReference type="InterPro" id="IPR050289">
    <property type="entry name" value="TorD/DmsD_chaperones"/>
</dbReference>
<evidence type="ECO:0000313" key="5">
    <source>
        <dbReference type="EMBL" id="SGY98471.1"/>
    </source>
</evidence>
<dbReference type="HAMAP" id="MF_01150">
    <property type="entry name" value="TorD"/>
    <property type="match status" value="1"/>
</dbReference>
<dbReference type="InterPro" id="IPR036386">
    <property type="entry name" value="HscB_C_sf"/>
</dbReference>
<sequence length="217" mass="24527">MDELTQLCQTRSEIYWWLSTTLATELSDEQLGQYQSAEIQGFLQGLAATPALTVSVEKLISSLAAANLRKDARLELCADYAQVFLGNSKSSAPPYESVFTSEEGHLMQEAYQKMITLLDKHNINISDKYSEPADHIAIQLDFMGNLILKTLDSESEAQIRANFAMQYDFLQTHLLNWLGDFEMKVKDCDKFGFYAAVVELLLAFAQLDSDWLETELD</sequence>
<dbReference type="InterPro" id="IPR036411">
    <property type="entry name" value="TorD-like_sf"/>
</dbReference>
<dbReference type="AlphaFoldDB" id="A0A090IMH0"/>
<dbReference type="Proteomes" id="UP000182660">
    <property type="component" value="Unassembled WGS sequence"/>
</dbReference>
<dbReference type="NCBIfam" id="NF003442">
    <property type="entry name" value="PRK04976.1"/>
    <property type="match status" value="1"/>
</dbReference>
<evidence type="ECO:0000256" key="2">
    <source>
        <dbReference type="ARBA" id="ARBA00023186"/>
    </source>
</evidence>
<dbReference type="InterPro" id="IPR020945">
    <property type="entry name" value="DMSO/NO3_reduct_chaperone"/>
</dbReference>
<keyword evidence="1 3" id="KW-0963">Cytoplasm</keyword>
<evidence type="ECO:0000313" key="6">
    <source>
        <dbReference type="Proteomes" id="UP000182660"/>
    </source>
</evidence>
<comment type="function">
    <text evidence="3">Involved in the biogenesis of TorA. Acts on TorA before the insertion of the molybdenum cofactor and, as a result, probably favors a conformation of the apoenzyme that is competent for acquiring the cofactor.</text>
</comment>
<dbReference type="PATRIC" id="fig|80854.5.peg.3964"/>
<comment type="similarity">
    <text evidence="3">Belongs to the TorD/DmsD family. TorD subfamily.</text>
</comment>
<protein>
    <recommendedName>
        <fullName evidence="3">Chaperone protein TorD</fullName>
    </recommendedName>
</protein>
<name>A0A090IMH0_9GAMM</name>
<evidence type="ECO:0000256" key="1">
    <source>
        <dbReference type="ARBA" id="ARBA00022490"/>
    </source>
</evidence>
<dbReference type="STRING" id="80854.MVIS_3745"/>
<dbReference type="Proteomes" id="UP000183794">
    <property type="component" value="Unassembled WGS sequence"/>
</dbReference>
<dbReference type="RefSeq" id="WP_045111732.1">
    <property type="nucleotide sequence ID" value="NZ_CAWQZC010000133.1"/>
</dbReference>
<dbReference type="HOGENOM" id="CLU_077650_4_0_6"/>
<evidence type="ECO:0000313" key="4">
    <source>
        <dbReference type="EMBL" id="SGY90048.1"/>
    </source>
</evidence>